<dbReference type="EMBL" id="MK455082">
    <property type="protein sequence ID" value="QEQ70739.1"/>
    <property type="molecule type" value="Genomic_DNA"/>
</dbReference>
<dbReference type="GO" id="GO:0016740">
    <property type="term" value="F:transferase activity"/>
    <property type="evidence" value="ECO:0007669"/>
    <property type="project" value="UniProtKB-KW"/>
</dbReference>
<organism evidence="2">
    <name type="scientific">Vibrio parahaemolyticus</name>
    <dbReference type="NCBI Taxonomy" id="670"/>
    <lineage>
        <taxon>Bacteria</taxon>
        <taxon>Pseudomonadati</taxon>
        <taxon>Pseudomonadota</taxon>
        <taxon>Gammaproteobacteria</taxon>
        <taxon>Vibrionales</taxon>
        <taxon>Vibrionaceae</taxon>
        <taxon>Vibrio</taxon>
    </lineage>
</organism>
<accession>A0A5Q5AX23</accession>
<feature type="domain" description="Polysaccharide pyruvyl transferase" evidence="1">
    <location>
        <begin position="15"/>
        <end position="303"/>
    </location>
</feature>
<evidence type="ECO:0000259" key="1">
    <source>
        <dbReference type="Pfam" id="PF04230"/>
    </source>
</evidence>
<reference evidence="2" key="1">
    <citation type="journal article" date="2019" name="Int. J. Food Microbiol.">
        <title>Developing a novel molecular serotyping system based on capsular polysaccharide synthesis gene clusters of Vibrio parahaemolyticus.</title>
        <authorList>
            <person name="Pang Y."/>
            <person name="Guo X."/>
            <person name="Tian X."/>
            <person name="Liu F."/>
            <person name="Wang L."/>
            <person name="Wu J."/>
            <person name="Zhang S."/>
            <person name="Li S."/>
            <person name="Liu B."/>
        </authorList>
    </citation>
    <scope>NUCLEOTIDE SEQUENCE</scope>
    <source>
        <strain evidence="2">G2939</strain>
    </source>
</reference>
<sequence length="369" mass="43176">MKNKSLLLTFSYNYNYGAILQTYAMIKALDKIGIDCELPKYVPHYVSGNASFYRGIGIKGPTPLKSISKRLRQYKRYKKFDKFRNEYLPINKKLNSIESLKINIENYSSVITGSDQTWNTNWMKEFESFYFQGFYKNKKVKKVSYASCFGNYEQPEKYTQKIADCLSDFDHVAVRNDMSQKVYESITKKECRKVVDPTLLHDFSDLVKPEWEEELDIILVYALDVHNLQEGQRIANELQELGGGKIVFINGEKSIEVDWADELRNDKGPLDWLEYFYRAKYIVTDSFHGCVFATKFQKKFVPYTQGWRAGRIENFCQQSGINDILINEKSIDRSITEDYWNTIDWNNVSSKLIAMRKDSLEYLVSVISE</sequence>
<protein>
    <submittedName>
        <fullName evidence="2">Glycosyl transferase family protein</fullName>
    </submittedName>
</protein>
<evidence type="ECO:0000313" key="2">
    <source>
        <dbReference type="EMBL" id="QEQ70739.1"/>
    </source>
</evidence>
<dbReference type="AlphaFoldDB" id="A0A5Q5AX23"/>
<proteinExistence type="predicted"/>
<dbReference type="InterPro" id="IPR007345">
    <property type="entry name" value="Polysacch_pyruvyl_Trfase"/>
</dbReference>
<dbReference type="RefSeq" id="WP_025622979.1">
    <property type="nucleotide sequence ID" value="NZ_CANUIS010000003.1"/>
</dbReference>
<name>A0A5Q5AX23_VIBPH</name>
<dbReference type="Pfam" id="PF04230">
    <property type="entry name" value="PS_pyruv_trans"/>
    <property type="match status" value="1"/>
</dbReference>
<keyword evidence="2" id="KW-0808">Transferase</keyword>